<dbReference type="InterPro" id="IPR011010">
    <property type="entry name" value="DNA_brk_join_enz"/>
</dbReference>
<keyword evidence="9 10" id="KW-0131">Cell cycle</keyword>
<keyword evidence="6 10" id="KW-0229">DNA integration</keyword>
<evidence type="ECO:0000256" key="1">
    <source>
        <dbReference type="ARBA" id="ARBA00004496"/>
    </source>
</evidence>
<feature type="active site" evidence="10">
    <location>
        <position position="146"/>
    </location>
</feature>
<dbReference type="InterPro" id="IPR004107">
    <property type="entry name" value="Integrase_SAM-like_N"/>
</dbReference>
<evidence type="ECO:0000256" key="6">
    <source>
        <dbReference type="ARBA" id="ARBA00022908"/>
    </source>
</evidence>
<comment type="subunit">
    <text evidence="10">Forms a cyclic heterotetrameric complex composed of two molecules of XerC and two molecules of XerD.</text>
</comment>
<comment type="caution">
    <text evidence="10">Lacks conserved residue(s) required for the propagation of feature annotation.</text>
</comment>
<feature type="domain" description="Core-binding (CB)" evidence="12">
    <location>
        <begin position="1"/>
        <end position="85"/>
    </location>
</feature>
<evidence type="ECO:0000256" key="5">
    <source>
        <dbReference type="ARBA" id="ARBA00022829"/>
    </source>
</evidence>
<dbReference type="GO" id="GO:0003677">
    <property type="term" value="F:DNA binding"/>
    <property type="evidence" value="ECO:0007669"/>
    <property type="project" value="UniProtKB-UniRule"/>
</dbReference>
<evidence type="ECO:0000256" key="10">
    <source>
        <dbReference type="HAMAP-Rule" id="MF_01808"/>
    </source>
</evidence>
<evidence type="ECO:0000256" key="8">
    <source>
        <dbReference type="ARBA" id="ARBA00023172"/>
    </source>
</evidence>
<feature type="active site" evidence="10">
    <location>
        <position position="245"/>
    </location>
</feature>
<comment type="function">
    <text evidence="10">Site-specific tyrosine recombinase, which acts by catalyzing the cutting and rejoining of the recombining DNA molecules. The XerC-XerD complex is essential to convert dimers of the bacterial chromosome into monomers to permit their segregation at cell division. It also contributes to the segregational stability of plasmids.</text>
</comment>
<feature type="active site" evidence="10">
    <location>
        <position position="268"/>
    </location>
</feature>
<evidence type="ECO:0000313" key="13">
    <source>
        <dbReference type="EMBL" id="MBJ6363458.1"/>
    </source>
</evidence>
<dbReference type="Pfam" id="PF00589">
    <property type="entry name" value="Phage_integrase"/>
    <property type="match status" value="1"/>
</dbReference>
<dbReference type="SUPFAM" id="SSF56349">
    <property type="entry name" value="DNA breaking-rejoining enzymes"/>
    <property type="match status" value="1"/>
</dbReference>
<evidence type="ECO:0000313" key="14">
    <source>
        <dbReference type="Proteomes" id="UP000640274"/>
    </source>
</evidence>
<dbReference type="CDD" id="cd00798">
    <property type="entry name" value="INT_XerDC_C"/>
    <property type="match status" value="1"/>
</dbReference>
<dbReference type="GO" id="GO:0051301">
    <property type="term" value="P:cell division"/>
    <property type="evidence" value="ECO:0007669"/>
    <property type="project" value="UniProtKB-KW"/>
</dbReference>
<dbReference type="NCBIfam" id="TIGR02225">
    <property type="entry name" value="recomb_XerD"/>
    <property type="match status" value="1"/>
</dbReference>
<keyword evidence="7 10" id="KW-0238">DNA-binding</keyword>
<evidence type="ECO:0000259" key="11">
    <source>
        <dbReference type="PROSITE" id="PS51898"/>
    </source>
</evidence>
<dbReference type="GO" id="GO:0007059">
    <property type="term" value="P:chromosome segregation"/>
    <property type="evidence" value="ECO:0007669"/>
    <property type="project" value="UniProtKB-UniRule"/>
</dbReference>
<accession>A0A934MS17</accession>
<evidence type="ECO:0000259" key="12">
    <source>
        <dbReference type="PROSITE" id="PS51900"/>
    </source>
</evidence>
<dbReference type="InterPro" id="IPR050090">
    <property type="entry name" value="Tyrosine_recombinase_XerCD"/>
</dbReference>
<evidence type="ECO:0000256" key="9">
    <source>
        <dbReference type="ARBA" id="ARBA00023306"/>
    </source>
</evidence>
<dbReference type="NCBIfam" id="NF001399">
    <property type="entry name" value="PRK00283.1"/>
    <property type="match status" value="1"/>
</dbReference>
<evidence type="ECO:0000256" key="7">
    <source>
        <dbReference type="ARBA" id="ARBA00023125"/>
    </source>
</evidence>
<dbReference type="AlphaFoldDB" id="A0A934MS17"/>
<dbReference type="PANTHER" id="PTHR30349:SF81">
    <property type="entry name" value="TYROSINE RECOMBINASE XERC"/>
    <property type="match status" value="1"/>
</dbReference>
<protein>
    <recommendedName>
        <fullName evidence="10">Tyrosine recombinase XerC</fullName>
    </recommendedName>
</protein>
<dbReference type="HAMAP" id="MF_01808">
    <property type="entry name" value="Recomb_XerC_XerD"/>
    <property type="match status" value="1"/>
</dbReference>
<evidence type="ECO:0000256" key="4">
    <source>
        <dbReference type="ARBA" id="ARBA00022618"/>
    </source>
</evidence>
<dbReference type="InterPro" id="IPR044068">
    <property type="entry name" value="CB"/>
</dbReference>
<keyword evidence="14" id="KW-1185">Reference proteome</keyword>
<dbReference type="InterPro" id="IPR011932">
    <property type="entry name" value="Recomb_XerD"/>
</dbReference>
<dbReference type="Proteomes" id="UP000640274">
    <property type="component" value="Unassembled WGS sequence"/>
</dbReference>
<keyword evidence="4 10" id="KW-0132">Cell division</keyword>
<feature type="active site" evidence="10">
    <location>
        <position position="242"/>
    </location>
</feature>
<dbReference type="InterPro" id="IPR010998">
    <property type="entry name" value="Integrase_recombinase_N"/>
</dbReference>
<dbReference type="EMBL" id="JAELUP010000103">
    <property type="protein sequence ID" value="MBJ6363458.1"/>
    <property type="molecule type" value="Genomic_DNA"/>
</dbReference>
<dbReference type="PROSITE" id="PS51900">
    <property type="entry name" value="CB"/>
    <property type="match status" value="1"/>
</dbReference>
<dbReference type="Gene3D" id="1.10.150.130">
    <property type="match status" value="1"/>
</dbReference>
<keyword evidence="5 10" id="KW-0159">Chromosome partition</keyword>
<comment type="subcellular location">
    <subcellularLocation>
        <location evidence="1 10">Cytoplasm</location>
    </subcellularLocation>
</comment>
<dbReference type="Gene3D" id="1.10.443.10">
    <property type="entry name" value="Intergrase catalytic core"/>
    <property type="match status" value="1"/>
</dbReference>
<comment type="similarity">
    <text evidence="10">Belongs to the 'phage' integrase family. XerC subfamily.</text>
</comment>
<reference evidence="13" key="1">
    <citation type="submission" date="2020-12" db="EMBL/GenBank/DDBJ databases">
        <authorList>
            <person name="Huq M.A."/>
        </authorList>
    </citation>
    <scope>NUCLEOTIDE SEQUENCE</scope>
    <source>
        <strain evidence="13">MAHUQ-46</strain>
    </source>
</reference>
<dbReference type="GO" id="GO:0005737">
    <property type="term" value="C:cytoplasm"/>
    <property type="evidence" value="ECO:0007669"/>
    <property type="project" value="UniProtKB-SubCell"/>
</dbReference>
<proteinExistence type="inferred from homology"/>
<dbReference type="InterPro" id="IPR013762">
    <property type="entry name" value="Integrase-like_cat_sf"/>
</dbReference>
<dbReference type="RefSeq" id="WP_199021001.1">
    <property type="nucleotide sequence ID" value="NZ_JAELUP010000103.1"/>
</dbReference>
<name>A0A934MS17_9BACL</name>
<dbReference type="NCBIfam" id="NF040815">
    <property type="entry name" value="recomb_XerA_Arch"/>
    <property type="match status" value="1"/>
</dbReference>
<dbReference type="Pfam" id="PF02899">
    <property type="entry name" value="Phage_int_SAM_1"/>
    <property type="match status" value="1"/>
</dbReference>
<organism evidence="13 14">
    <name type="scientific">Paenibacillus roseus</name>
    <dbReference type="NCBI Taxonomy" id="2798579"/>
    <lineage>
        <taxon>Bacteria</taxon>
        <taxon>Bacillati</taxon>
        <taxon>Bacillota</taxon>
        <taxon>Bacilli</taxon>
        <taxon>Bacillales</taxon>
        <taxon>Paenibacillaceae</taxon>
        <taxon>Paenibacillus</taxon>
    </lineage>
</organism>
<dbReference type="PROSITE" id="PS51898">
    <property type="entry name" value="TYR_RECOMBINASE"/>
    <property type="match status" value="1"/>
</dbReference>
<dbReference type="PANTHER" id="PTHR30349">
    <property type="entry name" value="PHAGE INTEGRASE-RELATED"/>
    <property type="match status" value="1"/>
</dbReference>
<evidence type="ECO:0000256" key="2">
    <source>
        <dbReference type="ARBA" id="ARBA00010450"/>
    </source>
</evidence>
<dbReference type="GO" id="GO:0006313">
    <property type="term" value="P:DNA transposition"/>
    <property type="evidence" value="ECO:0007669"/>
    <property type="project" value="UniProtKB-UniRule"/>
</dbReference>
<sequence length="304" mass="34152">MKSHLLSFIQHLTYERGLSASTLDSYRRDLEAFLDYATEQGIDRLEDVQKHQLSLYFRSLKQKGRAAATISRCHVSLRAFFQFLVQEGAIAKDPTLGLEAPRPEKRLPEVLTVEETMCLLEAPLSGTPGGIRDRAMLEVLYATGIRVSELIALQIDHLNLALGFVRCISQGGKERIIPLGKISSEALENYLSGARQELVKPDKPEDTLFLNHQGFGMSRQGFWKIIKKYAREAGITKAITPHTLRHSFAVHLLDNGADLRSVQEMLGHSDISTTQVYLRFHKSPMKEVYERAHPRAGSVAEAEN</sequence>
<feature type="active site" description="O-(3'-phospho-DNA)-tyrosine intermediate" evidence="10">
    <location>
        <position position="277"/>
    </location>
</feature>
<comment type="similarity">
    <text evidence="2">Belongs to the 'phage' integrase family. XerD subfamily.</text>
</comment>
<feature type="domain" description="Tyr recombinase" evidence="11">
    <location>
        <begin position="106"/>
        <end position="290"/>
    </location>
</feature>
<keyword evidence="3 10" id="KW-0963">Cytoplasm</keyword>
<evidence type="ECO:0000256" key="3">
    <source>
        <dbReference type="ARBA" id="ARBA00022490"/>
    </source>
</evidence>
<keyword evidence="8 10" id="KW-0233">DNA recombination</keyword>
<dbReference type="GO" id="GO:0009037">
    <property type="term" value="F:tyrosine-based site-specific recombinase activity"/>
    <property type="evidence" value="ECO:0007669"/>
    <property type="project" value="UniProtKB-UniRule"/>
</dbReference>
<gene>
    <name evidence="13" type="primary">xerD</name>
    <name evidence="10" type="synonym">xerC</name>
    <name evidence="13" type="ORF">JFN88_19820</name>
</gene>
<comment type="caution">
    <text evidence="13">The sequence shown here is derived from an EMBL/GenBank/DDBJ whole genome shotgun (WGS) entry which is preliminary data.</text>
</comment>
<dbReference type="InterPro" id="IPR002104">
    <property type="entry name" value="Integrase_catalytic"/>
</dbReference>
<dbReference type="InterPro" id="IPR023009">
    <property type="entry name" value="Tyrosine_recombinase_XerC/XerD"/>
</dbReference>